<feature type="transmembrane region" description="Helical" evidence="11">
    <location>
        <begin position="185"/>
        <end position="207"/>
    </location>
</feature>
<gene>
    <name evidence="13" type="ORF">TIFTF001_021921</name>
</gene>
<evidence type="ECO:0000256" key="6">
    <source>
        <dbReference type="ARBA" id="ARBA00022970"/>
    </source>
</evidence>
<evidence type="ECO:0000256" key="1">
    <source>
        <dbReference type="ARBA" id="ARBA00004127"/>
    </source>
</evidence>
<comment type="function">
    <text evidence="10">Carrier protein involved in proton-driven auxin influx. Mediates the formation of auxin gradient from developing leaves (site of auxin biosynthesis) to tips by contributing to the loading of auxin in vascular tissues and facilitating acropetal (base to tip) auxin transport within inner tissues of the root apex, and basipetal (tip to base) auxin transport within outer tissues of the root apex. May be involved in lateral roots and nodules formation.</text>
</comment>
<keyword evidence="9" id="KW-0927">Auxin signaling pathway</keyword>
<feature type="transmembrane region" description="Helical" evidence="11">
    <location>
        <begin position="64"/>
        <end position="84"/>
    </location>
</feature>
<feature type="transmembrane region" description="Helical" evidence="11">
    <location>
        <begin position="159"/>
        <end position="179"/>
    </location>
</feature>
<organism evidence="13 14">
    <name type="scientific">Ficus carica</name>
    <name type="common">Common fig</name>
    <dbReference type="NCBI Taxonomy" id="3494"/>
    <lineage>
        <taxon>Eukaryota</taxon>
        <taxon>Viridiplantae</taxon>
        <taxon>Streptophyta</taxon>
        <taxon>Embryophyta</taxon>
        <taxon>Tracheophyta</taxon>
        <taxon>Spermatophyta</taxon>
        <taxon>Magnoliopsida</taxon>
        <taxon>eudicotyledons</taxon>
        <taxon>Gunneridae</taxon>
        <taxon>Pentapetalae</taxon>
        <taxon>rosids</taxon>
        <taxon>fabids</taxon>
        <taxon>Rosales</taxon>
        <taxon>Moraceae</taxon>
        <taxon>Ficeae</taxon>
        <taxon>Ficus</taxon>
    </lineage>
</organism>
<evidence type="ECO:0000256" key="5">
    <source>
        <dbReference type="ARBA" id="ARBA00022847"/>
    </source>
</evidence>
<keyword evidence="6" id="KW-0029">Amino-acid transport</keyword>
<dbReference type="EMBL" id="BTGU01000043">
    <property type="protein sequence ID" value="GMN52778.1"/>
    <property type="molecule type" value="Genomic_DNA"/>
</dbReference>
<evidence type="ECO:0000256" key="7">
    <source>
        <dbReference type="ARBA" id="ARBA00022989"/>
    </source>
</evidence>
<evidence type="ECO:0000313" key="14">
    <source>
        <dbReference type="Proteomes" id="UP001187192"/>
    </source>
</evidence>
<evidence type="ECO:0000313" key="13">
    <source>
        <dbReference type="EMBL" id="GMN52778.1"/>
    </source>
</evidence>
<dbReference type="AlphaFoldDB" id="A0AA88DB69"/>
<keyword evidence="14" id="KW-1185">Reference proteome</keyword>
<evidence type="ECO:0000256" key="4">
    <source>
        <dbReference type="ARBA" id="ARBA00022692"/>
    </source>
</evidence>
<keyword evidence="8 11" id="KW-0472">Membrane</keyword>
<evidence type="ECO:0000256" key="3">
    <source>
        <dbReference type="ARBA" id="ARBA00022448"/>
    </source>
</evidence>
<feature type="transmembrane region" description="Helical" evidence="11">
    <location>
        <begin position="308"/>
        <end position="333"/>
    </location>
</feature>
<feature type="transmembrane region" description="Helical" evidence="11">
    <location>
        <begin position="124"/>
        <end position="147"/>
    </location>
</feature>
<comment type="similarity">
    <text evidence="2">Belongs to the amino acid/polyamine transporter 2 family. Amino acid/auxin permease (AAAP) (TC 2.A.18.1) subfamily.</text>
</comment>
<dbReference type="GO" id="GO:0015293">
    <property type="term" value="F:symporter activity"/>
    <property type="evidence" value="ECO:0007669"/>
    <property type="project" value="UniProtKB-KW"/>
</dbReference>
<feature type="domain" description="Amino acid transporter transmembrane" evidence="12">
    <location>
        <begin position="35"/>
        <end position="494"/>
    </location>
</feature>
<feature type="transmembrane region" description="Helical" evidence="11">
    <location>
        <begin position="444"/>
        <end position="462"/>
    </location>
</feature>
<dbReference type="Pfam" id="PF01490">
    <property type="entry name" value="Aa_trans"/>
    <property type="match status" value="1"/>
</dbReference>
<evidence type="ECO:0000259" key="12">
    <source>
        <dbReference type="Pfam" id="PF01490"/>
    </source>
</evidence>
<evidence type="ECO:0000256" key="9">
    <source>
        <dbReference type="ARBA" id="ARBA00023294"/>
    </source>
</evidence>
<proteinExistence type="inferred from homology"/>
<dbReference type="Proteomes" id="UP001187192">
    <property type="component" value="Unassembled WGS sequence"/>
</dbReference>
<keyword evidence="4 11" id="KW-0812">Transmembrane</keyword>
<accession>A0AA88DB69</accession>
<sequence length="513" mass="55910">MGTVAPNSTEESKGIGVGNTPKELDAGAMFVLKSKGSWLHCGYHLTTSIVAPVLLSLPFALGLLGWVGGVICLALAGLVTFYSYNLLSLVLEHNAKLGQRQLRFRDMARDILGPGWGKYFVGPLQLWICFGAVIACTLLGGQSLKFIYLLANPNGKMKLYEFIMMVGGVVLVLAQMPSFHSLRHINLVSLILCLAFSACAAAGSIHIGHSKDAPTRDYSVTGSDKDRVFGTFNAISIISTTYASGIIPEIQATIAPPVQGKMFKGLCVCYSVIVVTYFGVGISGYWAFGNESQGTLLSNFLDSQNRPLLPTWFLVMTNVFTLTQVLAVTLINISQVVDYQPQLDMSTSRDMNCHTSLALGPLLLETAYLIWASKKSLSSSAGCAHGFVYLQPTNEVFEKKFADPKMDQFSKRNIIPRLIFRSLSVIIATFFAAMLPFFGDLMALFGAFGCIPLDFILPMIFFNVTFKPSKREPIFWVNTCIALASLVLVGVGAIASVRQIVLDAKKYQLFANM</sequence>
<protein>
    <recommendedName>
        <fullName evidence="12">Amino acid transporter transmembrane domain-containing protein</fullName>
    </recommendedName>
</protein>
<dbReference type="InterPro" id="IPR013057">
    <property type="entry name" value="AA_transpt_TM"/>
</dbReference>
<dbReference type="GO" id="GO:0012505">
    <property type="term" value="C:endomembrane system"/>
    <property type="evidence" value="ECO:0007669"/>
    <property type="project" value="UniProtKB-SubCell"/>
</dbReference>
<comment type="caution">
    <text evidence="13">The sequence shown here is derived from an EMBL/GenBank/DDBJ whole genome shotgun (WGS) entry which is preliminary data.</text>
</comment>
<dbReference type="PANTHER" id="PTHR48017">
    <property type="entry name" value="OS05G0424000 PROTEIN-RELATED"/>
    <property type="match status" value="1"/>
</dbReference>
<name>A0AA88DB69_FICCA</name>
<feature type="transmembrane region" description="Helical" evidence="11">
    <location>
        <begin position="37"/>
        <end position="57"/>
    </location>
</feature>
<feature type="transmembrane region" description="Helical" evidence="11">
    <location>
        <begin position="474"/>
        <end position="497"/>
    </location>
</feature>
<evidence type="ECO:0000256" key="10">
    <source>
        <dbReference type="ARBA" id="ARBA00045588"/>
    </source>
</evidence>
<reference evidence="13" key="1">
    <citation type="submission" date="2023-07" db="EMBL/GenBank/DDBJ databases">
        <title>draft genome sequence of fig (Ficus carica).</title>
        <authorList>
            <person name="Takahashi T."/>
            <person name="Nishimura K."/>
        </authorList>
    </citation>
    <scope>NUCLEOTIDE SEQUENCE</scope>
</reference>
<evidence type="ECO:0000256" key="8">
    <source>
        <dbReference type="ARBA" id="ARBA00023136"/>
    </source>
</evidence>
<dbReference type="GO" id="GO:0006865">
    <property type="term" value="P:amino acid transport"/>
    <property type="evidence" value="ECO:0007669"/>
    <property type="project" value="UniProtKB-KW"/>
</dbReference>
<dbReference type="GO" id="GO:0009734">
    <property type="term" value="P:auxin-activated signaling pathway"/>
    <property type="evidence" value="ECO:0007669"/>
    <property type="project" value="UniProtKB-KW"/>
</dbReference>
<keyword evidence="3" id="KW-0813">Transport</keyword>
<feature type="transmembrane region" description="Helical" evidence="11">
    <location>
        <begin position="267"/>
        <end position="288"/>
    </location>
</feature>
<feature type="transmembrane region" description="Helical" evidence="11">
    <location>
        <begin position="418"/>
        <end position="438"/>
    </location>
</feature>
<comment type="subcellular location">
    <subcellularLocation>
        <location evidence="1">Endomembrane system</location>
        <topology evidence="1">Multi-pass membrane protein</topology>
    </subcellularLocation>
</comment>
<keyword evidence="5" id="KW-0769">Symport</keyword>
<evidence type="ECO:0000256" key="2">
    <source>
        <dbReference type="ARBA" id="ARBA00005590"/>
    </source>
</evidence>
<evidence type="ECO:0000256" key="11">
    <source>
        <dbReference type="SAM" id="Phobius"/>
    </source>
</evidence>
<keyword evidence="7 11" id="KW-1133">Transmembrane helix</keyword>